<dbReference type="RefSeq" id="XP_032826902.1">
    <property type="nucleotide sequence ID" value="XM_032971011.1"/>
</dbReference>
<gene>
    <name evidence="2 3" type="primary">RPP40</name>
</gene>
<evidence type="ECO:0000313" key="1">
    <source>
        <dbReference type="Proteomes" id="UP001318040"/>
    </source>
</evidence>
<evidence type="ECO:0000313" key="2">
    <source>
        <dbReference type="RefSeq" id="XP_032826902.1"/>
    </source>
</evidence>
<dbReference type="GO" id="GO:0030681">
    <property type="term" value="C:multimeric ribonuclease P complex"/>
    <property type="evidence" value="ECO:0007669"/>
    <property type="project" value="TreeGrafter"/>
</dbReference>
<dbReference type="RefSeq" id="XP_032826903.1">
    <property type="nucleotide sequence ID" value="XM_032971012.1"/>
</dbReference>
<dbReference type="GO" id="GO:0004526">
    <property type="term" value="F:ribonuclease P activity"/>
    <property type="evidence" value="ECO:0007669"/>
    <property type="project" value="TreeGrafter"/>
</dbReference>
<reference evidence="2 3" key="1">
    <citation type="submission" date="2025-04" db="UniProtKB">
        <authorList>
            <consortium name="RefSeq"/>
        </authorList>
    </citation>
    <scope>IDENTIFICATION</scope>
    <source>
        <tissue evidence="2 3">Sperm</tissue>
    </source>
</reference>
<dbReference type="GO" id="GO:0001682">
    <property type="term" value="P:tRNA 5'-leader removal"/>
    <property type="evidence" value="ECO:0007669"/>
    <property type="project" value="InterPro"/>
</dbReference>
<dbReference type="Proteomes" id="UP001318040">
    <property type="component" value="Chromosome 45"/>
</dbReference>
<protein>
    <submittedName>
        <fullName evidence="2 3">Ribonuclease P protein subunit p40 isoform X1</fullName>
    </submittedName>
</protein>
<dbReference type="KEGG" id="pmrn:116952032"/>
<organism evidence="1 2">
    <name type="scientific">Petromyzon marinus</name>
    <name type="common">Sea lamprey</name>
    <dbReference type="NCBI Taxonomy" id="7757"/>
    <lineage>
        <taxon>Eukaryota</taxon>
        <taxon>Metazoa</taxon>
        <taxon>Chordata</taxon>
        <taxon>Craniata</taxon>
        <taxon>Vertebrata</taxon>
        <taxon>Cyclostomata</taxon>
        <taxon>Hyperoartia</taxon>
        <taxon>Petromyzontiformes</taxon>
        <taxon>Petromyzontidae</taxon>
        <taxon>Petromyzon</taxon>
    </lineage>
</organism>
<accession>A0AAJ7TZG3</accession>
<dbReference type="GO" id="GO:0000171">
    <property type="term" value="F:ribonuclease MRP activity"/>
    <property type="evidence" value="ECO:0007669"/>
    <property type="project" value="TreeGrafter"/>
</dbReference>
<dbReference type="InterPro" id="IPR013893">
    <property type="entry name" value="RNase_P_Rpp40"/>
</dbReference>
<dbReference type="PANTHER" id="PTHR15396">
    <property type="entry name" value="RIBONUCLEASE P PROTEIN SUBUNIT P40"/>
    <property type="match status" value="1"/>
</dbReference>
<evidence type="ECO:0000313" key="3">
    <source>
        <dbReference type="RefSeq" id="XP_032826903.1"/>
    </source>
</evidence>
<dbReference type="PANTHER" id="PTHR15396:SF1">
    <property type="entry name" value="RIBONUCLEASE P PROTEIN SUBUNIT P40"/>
    <property type="match status" value="1"/>
</dbReference>
<keyword evidence="1" id="KW-1185">Reference proteome</keyword>
<proteinExistence type="predicted"/>
<dbReference type="Pfam" id="PF08584">
    <property type="entry name" value="Ribonuc_P_40"/>
    <property type="match status" value="1"/>
</dbReference>
<sequence>MLPAISKHPGFKLVCEKSHFGNEKSKHDRHLKDHHFVYKVEVFIPECQLLPEPIAALCKEVNPYLRVRGVPAAAFLRQDFIQQFVSQGAFYALSYNTRIDQDNTLALLPTGTLILSVTKDTYEELGLQGQPSQYTGRKPLQYVIKLQLTEPTMAPGRKCYERAVWALSEKVPLRFDVLVSWQPPEGKAAKAPAKFFAEWDCREVRADVTVRPVAARACPALDSLSLQPEDGAACGAQDFFDWLGAVSCDIDCSSDSSASMRCPEPSLPMGPSLLCSITGLIRPDIVIQLLSALRRYFEEPKLACWATLTAHGFADSPVSWASLEHGFHKGGENLQTLLAFANGNYWLLRAVGTNDRCPS</sequence>
<name>A0AAJ7TZG3_PETMA</name>
<dbReference type="AlphaFoldDB" id="A0AAJ7TZG3"/>
<dbReference type="CTD" id="10799"/>
<dbReference type="GO" id="GO:0000172">
    <property type="term" value="C:ribonuclease MRP complex"/>
    <property type="evidence" value="ECO:0007669"/>
    <property type="project" value="TreeGrafter"/>
</dbReference>
<dbReference type="GO" id="GO:0000447">
    <property type="term" value="P:endonucleolytic cleavage in ITS1 to separate SSU-rRNA from 5.8S rRNA and LSU-rRNA from tricistronic rRNA transcript (SSU-rRNA, 5.8S rRNA, LSU-rRNA)"/>
    <property type="evidence" value="ECO:0007669"/>
    <property type="project" value="TreeGrafter"/>
</dbReference>